<protein>
    <submittedName>
        <fullName evidence="4">Bacteriophage lambda, GpH, tail tape measure, N-terminal</fullName>
    </submittedName>
</protein>
<dbReference type="InterPro" id="IPR009628">
    <property type="entry name" value="Phage_tape_measure_N"/>
</dbReference>
<dbReference type="Pfam" id="PF06791">
    <property type="entry name" value="TMP_2"/>
    <property type="match status" value="1"/>
</dbReference>
<dbReference type="EMBL" id="LR798409">
    <property type="protein sequence ID" value="CAB5229721.1"/>
    <property type="molecule type" value="Genomic_DNA"/>
</dbReference>
<proteinExistence type="predicted"/>
<dbReference type="EMBL" id="LR797334">
    <property type="protein sequence ID" value="CAB4203920.1"/>
    <property type="molecule type" value="Genomic_DNA"/>
</dbReference>
<dbReference type="EMBL" id="LR796889">
    <property type="protein sequence ID" value="CAB4172916.1"/>
    <property type="molecule type" value="Genomic_DNA"/>
</dbReference>
<evidence type="ECO:0000259" key="1">
    <source>
        <dbReference type="Pfam" id="PF06791"/>
    </source>
</evidence>
<sequence>MARQQEARLKLIADEASYVAGVKRAIASTDKFNRSTKRVNRNPFTSVTRSVAGLAGAYIGAQGLITVIQGAVREQQESVKVGRQTNAVLKSTKGAAGLTAKSIENLAQKLSEKTAVDDEAIQSAENLLLTFTKIGKDTFPTATQAVLDLSAATGTSLKGASIQVGKALQDPVKGITALRKVGVNFSADQTNVIKKLVDTGKTAEAQKLILQELATEFGGSAAAQATPLDRLRVTYQNLLETLGGYLVPVLNDVAEATIKFVDEFRAGAGAGGQFRDTLKGIYDTLKPIVQLLINHPALIAGVAAAYVAFKLTLGGLKLYSLIIQSFGSVGQYAAAGTTRGAAFSGALTSRVGKIGKIGAGASILGGMFAVKEYGPALDKWQQGVSGKIRASFPSFSRLGGDLIDALGTVTQGVPGLSSVGAAIKGARALAKASKGGFVSDGRAILNSLGLGGKQSASKLSDATRTAIAKAATAARRGAKAFPPIGRGISSGLAAGINSAVQSVVDAAVRAVNKARDAAKSASKQNSPSLVFAEIGAGLVEGMALGMSRTAPLAAAAKKMVKAATPSGGVKAADAFGLGSEVGAAEDLAAARRAVTNARNKKSRDKASKALAALEAKQAAKQARATAGETLKGFVEGIKDTIRTAELSRIMAPVNLARAERAGRETRAARGGLEAGITRAQAEASDPRVQARYQRDAARLDARMVQARKSGNLEAIDALQSEKDALDARYGPAYLAELRDQLAQLNENEIEASSEKAADDFVAQFSTGMDAALKALLGGGSVQAFFAQLTAAMTGSGVSPGSLPASVTAGAGEAAAVVAPAPLGSRITAYLRGKDKKKTYTASQIAAGLSPKSTKSAVFGLTGKEYGGYKIANRASGGMLTPGMLTMVGETGPELIMGGKVNSSTRTNRMGGGQGMNITVNAVGAAADDPMLLARQLGWQLATR</sequence>
<reference evidence="4" key="1">
    <citation type="submission" date="2020-05" db="EMBL/GenBank/DDBJ databases">
        <authorList>
            <person name="Chiriac C."/>
            <person name="Salcher M."/>
            <person name="Ghai R."/>
            <person name="Kavagutti S V."/>
        </authorList>
    </citation>
    <scope>NUCLEOTIDE SEQUENCE</scope>
</reference>
<evidence type="ECO:0000313" key="3">
    <source>
        <dbReference type="EMBL" id="CAB4203920.1"/>
    </source>
</evidence>
<evidence type="ECO:0000313" key="4">
    <source>
        <dbReference type="EMBL" id="CAB5229721.1"/>
    </source>
</evidence>
<name>A0A6J7XHD1_9CAUD</name>
<evidence type="ECO:0000313" key="2">
    <source>
        <dbReference type="EMBL" id="CAB4172916.1"/>
    </source>
</evidence>
<accession>A0A6J7XHD1</accession>
<gene>
    <name evidence="3" type="ORF">UFOVP1392_11</name>
    <name evidence="4" type="ORF">UFOVP1569_10</name>
    <name evidence="2" type="ORF">UFOVP952_21</name>
</gene>
<organism evidence="4">
    <name type="scientific">uncultured Caudovirales phage</name>
    <dbReference type="NCBI Taxonomy" id="2100421"/>
    <lineage>
        <taxon>Viruses</taxon>
        <taxon>Duplodnaviria</taxon>
        <taxon>Heunggongvirae</taxon>
        <taxon>Uroviricota</taxon>
        <taxon>Caudoviricetes</taxon>
        <taxon>Peduoviridae</taxon>
        <taxon>Maltschvirus</taxon>
        <taxon>Maltschvirus maltsch</taxon>
    </lineage>
</organism>
<feature type="domain" description="Bacteriophage tail tape measure N-terminal" evidence="1">
    <location>
        <begin position="80"/>
        <end position="191"/>
    </location>
</feature>